<dbReference type="Pfam" id="PF00075">
    <property type="entry name" value="RNase_H"/>
    <property type="match status" value="1"/>
</dbReference>
<evidence type="ECO:0000256" key="5">
    <source>
        <dbReference type="ARBA" id="ARBA00022723"/>
    </source>
</evidence>
<evidence type="ECO:0000256" key="7">
    <source>
        <dbReference type="ARBA" id="ARBA00022801"/>
    </source>
</evidence>
<keyword evidence="4" id="KW-0540">Nuclease</keyword>
<dbReference type="InterPro" id="IPR036397">
    <property type="entry name" value="RNaseH_sf"/>
</dbReference>
<dbReference type="EMBL" id="LN483124">
    <property type="protein sequence ID" value="CED82168.1"/>
    <property type="molecule type" value="Genomic_DNA"/>
</dbReference>
<feature type="domain" description="RNase H type-1" evidence="9">
    <location>
        <begin position="139"/>
        <end position="306"/>
    </location>
</feature>
<protein>
    <recommendedName>
        <fullName evidence="3">ribonuclease H</fullName>
        <ecNumber evidence="3">3.1.26.4</ecNumber>
    </recommendedName>
</protein>
<evidence type="ECO:0000313" key="10">
    <source>
        <dbReference type="EMBL" id="CED82168.1"/>
    </source>
</evidence>
<evidence type="ECO:0000256" key="4">
    <source>
        <dbReference type="ARBA" id="ARBA00022722"/>
    </source>
</evidence>
<keyword evidence="7" id="KW-0378">Hydrolase</keyword>
<dbReference type="InterPro" id="IPR012337">
    <property type="entry name" value="RNaseH-like_sf"/>
</dbReference>
<dbReference type="CDD" id="cd09280">
    <property type="entry name" value="RNase_HI_eukaryote_like"/>
    <property type="match status" value="1"/>
</dbReference>
<dbReference type="EC" id="3.1.26.4" evidence="3"/>
<dbReference type="PANTHER" id="PTHR10642">
    <property type="entry name" value="RIBONUCLEASE H1"/>
    <property type="match status" value="1"/>
</dbReference>
<dbReference type="PROSITE" id="PS50879">
    <property type="entry name" value="RNASE_H_1"/>
    <property type="match status" value="1"/>
</dbReference>
<dbReference type="PANTHER" id="PTHR10642:SF26">
    <property type="entry name" value="RIBONUCLEASE H1"/>
    <property type="match status" value="1"/>
</dbReference>
<organism evidence="10">
    <name type="scientific">Phaffia rhodozyma</name>
    <name type="common">Yeast</name>
    <name type="synonym">Xanthophyllomyces dendrorhous</name>
    <dbReference type="NCBI Taxonomy" id="264483"/>
    <lineage>
        <taxon>Eukaryota</taxon>
        <taxon>Fungi</taxon>
        <taxon>Dikarya</taxon>
        <taxon>Basidiomycota</taxon>
        <taxon>Agaricomycotina</taxon>
        <taxon>Tremellomycetes</taxon>
        <taxon>Cystofilobasidiales</taxon>
        <taxon>Mrakiaceae</taxon>
        <taxon>Phaffia</taxon>
    </lineage>
</organism>
<evidence type="ECO:0000256" key="2">
    <source>
        <dbReference type="ARBA" id="ARBA00005300"/>
    </source>
</evidence>
<evidence type="ECO:0000256" key="1">
    <source>
        <dbReference type="ARBA" id="ARBA00000077"/>
    </source>
</evidence>
<dbReference type="InterPro" id="IPR050092">
    <property type="entry name" value="RNase_H"/>
</dbReference>
<evidence type="ECO:0000256" key="6">
    <source>
        <dbReference type="ARBA" id="ARBA00022759"/>
    </source>
</evidence>
<keyword evidence="5" id="KW-0479">Metal-binding</keyword>
<keyword evidence="6" id="KW-0255">Endonuclease</keyword>
<evidence type="ECO:0000259" key="9">
    <source>
        <dbReference type="PROSITE" id="PS50879"/>
    </source>
</evidence>
<comment type="similarity">
    <text evidence="2">Belongs to the RNase H family.</text>
</comment>
<feature type="region of interest" description="Disordered" evidence="8">
    <location>
        <begin position="34"/>
        <end position="63"/>
    </location>
</feature>
<name>A0A0F7SPW1_PHARH</name>
<dbReference type="GO" id="GO:0004523">
    <property type="term" value="F:RNA-DNA hybrid ribonuclease activity"/>
    <property type="evidence" value="ECO:0007669"/>
    <property type="project" value="UniProtKB-EC"/>
</dbReference>
<dbReference type="InterPro" id="IPR002156">
    <property type="entry name" value="RNaseH_domain"/>
</dbReference>
<dbReference type="GO" id="GO:0046872">
    <property type="term" value="F:metal ion binding"/>
    <property type="evidence" value="ECO:0007669"/>
    <property type="project" value="UniProtKB-KW"/>
</dbReference>
<accession>A0A0F7SPW1</accession>
<evidence type="ECO:0000256" key="8">
    <source>
        <dbReference type="SAM" id="MobiDB-lite"/>
    </source>
</evidence>
<reference evidence="10" key="1">
    <citation type="submission" date="2014-08" db="EMBL/GenBank/DDBJ databases">
        <authorList>
            <person name="Sharma Rahul"/>
            <person name="Thines Marco"/>
        </authorList>
    </citation>
    <scope>NUCLEOTIDE SEQUENCE</scope>
</reference>
<dbReference type="GO" id="GO:0003676">
    <property type="term" value="F:nucleic acid binding"/>
    <property type="evidence" value="ECO:0007669"/>
    <property type="project" value="InterPro"/>
</dbReference>
<comment type="catalytic activity">
    <reaction evidence="1">
        <text>Endonucleolytic cleavage to 5'-phosphomonoester.</text>
        <dbReference type="EC" id="3.1.26.4"/>
    </reaction>
</comment>
<proteinExistence type="inferred from homology"/>
<dbReference type="GO" id="GO:0043137">
    <property type="term" value="P:DNA replication, removal of RNA primer"/>
    <property type="evidence" value="ECO:0007669"/>
    <property type="project" value="TreeGrafter"/>
</dbReference>
<dbReference type="AlphaFoldDB" id="A0A0F7SPW1"/>
<sequence>MSGSSVLRPWCHPLGGVGRALCVKPRLFRSYVVKSHNGKTKKSKSTSSKSEPSPSPLPRIQPPSITSLLSPAYTVVSPDETNPNPVGSFLNPIKVRTNFALAKERKIKAGAAALAAALVEGAGSLDQIEEDESGRLRKLDGTLVVYTDGSAKGSGLRLADAGWGVVWSHTNQQLNRCGYMPGLYQTSNRAELNAILEAIRSIPDHHSPVEIRTDSSYCVNIFTKFLATWRKRSFAGSYANLDLIFEIEDLLAKRRAKDPRKAPQSKAEKAAGGSLKGNEIRFVHLRGHKGELGNTMADKLADEGSSIPFPLPPMEYFGQREFSKLRPEWRGLNHKYRIPGPASIRLEGERDN</sequence>
<dbReference type="Gene3D" id="3.30.420.10">
    <property type="entry name" value="Ribonuclease H-like superfamily/Ribonuclease H"/>
    <property type="match status" value="1"/>
</dbReference>
<dbReference type="SUPFAM" id="SSF53098">
    <property type="entry name" value="Ribonuclease H-like"/>
    <property type="match status" value="1"/>
</dbReference>
<evidence type="ECO:0000256" key="3">
    <source>
        <dbReference type="ARBA" id="ARBA00012180"/>
    </source>
</evidence>